<reference evidence="5 6" key="1">
    <citation type="submission" date="2018-06" db="EMBL/GenBank/DDBJ databases">
        <title>Complete Genomes of Monosporascus.</title>
        <authorList>
            <person name="Robinson A.J."/>
            <person name="Natvig D.O."/>
        </authorList>
    </citation>
    <scope>NUCLEOTIDE SEQUENCE [LARGE SCALE GENOMIC DNA]</scope>
    <source>
        <strain evidence="5 6">CBS 110550</strain>
    </source>
</reference>
<dbReference type="PANTHER" id="PTHR21661">
    <property type="entry name" value="EPOXIDE HYDROLASE 1-RELATED"/>
    <property type="match status" value="1"/>
</dbReference>
<dbReference type="Gene3D" id="3.40.50.1820">
    <property type="entry name" value="alpha/beta hydrolase"/>
    <property type="match status" value="1"/>
</dbReference>
<feature type="compositionally biased region" description="Low complexity" evidence="3">
    <location>
        <begin position="484"/>
        <end position="495"/>
    </location>
</feature>
<dbReference type="InterPro" id="IPR010497">
    <property type="entry name" value="Epoxide_hydro_N"/>
</dbReference>
<dbReference type="PANTHER" id="PTHR21661:SF71">
    <property type="entry name" value="EPOXIDE HYDROLASE N-TERMINAL DOMAIN-CONTAINING PROTEIN"/>
    <property type="match status" value="1"/>
</dbReference>
<dbReference type="SUPFAM" id="SSF53474">
    <property type="entry name" value="alpha/beta-Hydrolases"/>
    <property type="match status" value="1"/>
</dbReference>
<dbReference type="STRING" id="155417.A0A4Q4TRL2"/>
<dbReference type="EMBL" id="QJNU01000048">
    <property type="protein sequence ID" value="RYP09024.1"/>
    <property type="molecule type" value="Genomic_DNA"/>
</dbReference>
<protein>
    <recommendedName>
        <fullName evidence="4">Epoxide hydrolase N-terminal domain-containing protein</fullName>
    </recommendedName>
</protein>
<evidence type="ECO:0000256" key="3">
    <source>
        <dbReference type="SAM" id="MobiDB-lite"/>
    </source>
</evidence>
<feature type="region of interest" description="Disordered" evidence="3">
    <location>
        <begin position="479"/>
        <end position="555"/>
    </location>
</feature>
<keyword evidence="6" id="KW-1185">Reference proteome</keyword>
<name>A0A4Q4TRL2_9PEZI</name>
<evidence type="ECO:0000259" key="4">
    <source>
        <dbReference type="Pfam" id="PF06441"/>
    </source>
</evidence>
<dbReference type="Proteomes" id="UP000293360">
    <property type="component" value="Unassembled WGS sequence"/>
</dbReference>
<dbReference type="GO" id="GO:0004301">
    <property type="term" value="F:epoxide hydrolase activity"/>
    <property type="evidence" value="ECO:0007669"/>
    <property type="project" value="TreeGrafter"/>
</dbReference>
<feature type="compositionally biased region" description="Pro residues" evidence="3">
    <location>
        <begin position="533"/>
        <end position="544"/>
    </location>
</feature>
<dbReference type="OrthoDB" id="7130006at2759"/>
<evidence type="ECO:0000313" key="6">
    <source>
        <dbReference type="Proteomes" id="UP000293360"/>
    </source>
</evidence>
<evidence type="ECO:0000256" key="1">
    <source>
        <dbReference type="ARBA" id="ARBA00010088"/>
    </source>
</evidence>
<dbReference type="GO" id="GO:0097176">
    <property type="term" value="P:epoxide metabolic process"/>
    <property type="evidence" value="ECO:0007669"/>
    <property type="project" value="TreeGrafter"/>
</dbReference>
<gene>
    <name evidence="5" type="ORF">DL764_001520</name>
</gene>
<sequence length="555" mass="60696">MAEAVPVQMMRWWVSCRGSGDLYHLAGIIPVSSRYLDLTKQKLEITRLPHELSEPKSDFWWEPKSQIEPLIDFWLEQYSWRAQEDALNSQLPQFRTAFTLPSSETPLRTHFVHVRSPHPNAIPLLLIPPFPTSNLSLGHLVKRFTEPQDVSTQQPFHLVIPALPGVGFSDALPNNVPVISTTARFLDSLMHRLSYRYYLATNAASGSASPAEIDYRLAHHLAVQYPESCLGTHLISPPVARPRLGEAPLEWAKWSCASLRRSPVLGYRSEDFSAISRCGGFRPSEKTPPTARNGANALGLREPNTLSYALCDSPTGLLAYVLKILRRFSPEHELTPTEIVNFTHLAWLPGPEAAMRFWAYCARNSEKAEKKSASKPRVGLTVFLGDPGGTEDNNAGARDRAKGECVHSYSCPSWAKAKYDVVSTHRAAGNPGLLAWERPEIIVAGARSLAAAVSKADARLRPAAPPVTAPLEQVVTGNYENVTSPPASAPASVAPKPNPAHLAPPARGDRMQPIREVSDETAVGSHHSIPSKNPSPGPAEPPPQLHSATPIDARA</sequence>
<feature type="compositionally biased region" description="Basic and acidic residues" evidence="3">
    <location>
        <begin position="507"/>
        <end position="518"/>
    </location>
</feature>
<accession>A0A4Q4TRL2</accession>
<dbReference type="Pfam" id="PF06441">
    <property type="entry name" value="EHN"/>
    <property type="match status" value="1"/>
</dbReference>
<comment type="caution">
    <text evidence="5">The sequence shown here is derived from an EMBL/GenBank/DDBJ whole genome shotgun (WGS) entry which is preliminary data.</text>
</comment>
<keyword evidence="2" id="KW-0378">Hydrolase</keyword>
<comment type="similarity">
    <text evidence="1">Belongs to the peptidase S33 family.</text>
</comment>
<dbReference type="AlphaFoldDB" id="A0A4Q4TRL2"/>
<feature type="domain" description="Epoxide hydrolase N-terminal" evidence="4">
    <location>
        <begin position="29"/>
        <end position="135"/>
    </location>
</feature>
<proteinExistence type="inferred from homology"/>
<evidence type="ECO:0000313" key="5">
    <source>
        <dbReference type="EMBL" id="RYP09024.1"/>
    </source>
</evidence>
<evidence type="ECO:0000256" key="2">
    <source>
        <dbReference type="ARBA" id="ARBA00022801"/>
    </source>
</evidence>
<organism evidence="5 6">
    <name type="scientific">Monosporascus ibericus</name>
    <dbReference type="NCBI Taxonomy" id="155417"/>
    <lineage>
        <taxon>Eukaryota</taxon>
        <taxon>Fungi</taxon>
        <taxon>Dikarya</taxon>
        <taxon>Ascomycota</taxon>
        <taxon>Pezizomycotina</taxon>
        <taxon>Sordariomycetes</taxon>
        <taxon>Xylariomycetidae</taxon>
        <taxon>Xylariales</taxon>
        <taxon>Xylariales incertae sedis</taxon>
        <taxon>Monosporascus</taxon>
    </lineage>
</organism>
<dbReference type="InterPro" id="IPR029058">
    <property type="entry name" value="AB_hydrolase_fold"/>
</dbReference>